<keyword evidence="10" id="KW-1185">Reference proteome</keyword>
<feature type="domain" description="C2H2-type" evidence="7">
    <location>
        <begin position="46"/>
        <end position="75"/>
    </location>
</feature>
<evidence type="ECO:0000313" key="10">
    <source>
        <dbReference type="Proteomes" id="UP000717696"/>
    </source>
</evidence>
<feature type="compositionally biased region" description="Acidic residues" evidence="6">
    <location>
        <begin position="140"/>
        <end position="152"/>
    </location>
</feature>
<evidence type="ECO:0000256" key="4">
    <source>
        <dbReference type="ARBA" id="ARBA00022833"/>
    </source>
</evidence>
<evidence type="ECO:0000256" key="3">
    <source>
        <dbReference type="ARBA" id="ARBA00022771"/>
    </source>
</evidence>
<dbReference type="GO" id="GO:0000978">
    <property type="term" value="F:RNA polymerase II cis-regulatory region sequence-specific DNA binding"/>
    <property type="evidence" value="ECO:0007669"/>
    <property type="project" value="TreeGrafter"/>
</dbReference>
<evidence type="ECO:0000256" key="6">
    <source>
        <dbReference type="SAM" id="MobiDB-lite"/>
    </source>
</evidence>
<dbReference type="InterPro" id="IPR013087">
    <property type="entry name" value="Znf_C2H2_type"/>
</dbReference>
<name>A0A9P9D9A2_9HYPO</name>
<evidence type="ECO:0000259" key="7">
    <source>
        <dbReference type="PROSITE" id="PS50157"/>
    </source>
</evidence>
<keyword evidence="4" id="KW-0862">Zinc</keyword>
<dbReference type="FunFam" id="3.30.160.60:FF:000125">
    <property type="entry name" value="Putative zinc finger protein 143"/>
    <property type="match status" value="2"/>
</dbReference>
<dbReference type="Proteomes" id="UP000717696">
    <property type="component" value="Unassembled WGS sequence"/>
</dbReference>
<dbReference type="PANTHER" id="PTHR23235">
    <property type="entry name" value="KRUEPPEL-LIKE TRANSCRIPTION FACTOR"/>
    <property type="match status" value="1"/>
</dbReference>
<dbReference type="GO" id="GO:0008270">
    <property type="term" value="F:zinc ion binding"/>
    <property type="evidence" value="ECO:0007669"/>
    <property type="project" value="UniProtKB-KW"/>
</dbReference>
<feature type="region of interest" description="Disordered" evidence="6">
    <location>
        <begin position="349"/>
        <end position="384"/>
    </location>
</feature>
<evidence type="ECO:0000313" key="9">
    <source>
        <dbReference type="EMBL" id="KAH7114959.1"/>
    </source>
</evidence>
<evidence type="ECO:0000313" key="8">
    <source>
        <dbReference type="EMBL" id="KAH7114954.1"/>
    </source>
</evidence>
<feature type="compositionally biased region" description="Polar residues" evidence="6">
    <location>
        <begin position="352"/>
        <end position="372"/>
    </location>
</feature>
<keyword evidence="3 5" id="KW-0863">Zinc-finger</keyword>
<dbReference type="InterPro" id="IPR036236">
    <property type="entry name" value="Znf_C2H2_sf"/>
</dbReference>
<dbReference type="OrthoDB" id="3437960at2759"/>
<dbReference type="PROSITE" id="PS50157">
    <property type="entry name" value="ZINC_FINGER_C2H2_2"/>
    <property type="match status" value="4"/>
</dbReference>
<dbReference type="PANTHER" id="PTHR23235:SF120">
    <property type="entry name" value="KRUPPEL-LIKE FACTOR 15"/>
    <property type="match status" value="1"/>
</dbReference>
<evidence type="ECO:0000256" key="5">
    <source>
        <dbReference type="PROSITE-ProRule" id="PRU00042"/>
    </source>
</evidence>
<gene>
    <name evidence="8" type="ORF">B0J13DRAFT_236519</name>
    <name evidence="9" type="ORF">B0J13DRAFT_630711</name>
</gene>
<evidence type="ECO:0000256" key="2">
    <source>
        <dbReference type="ARBA" id="ARBA00022737"/>
    </source>
</evidence>
<dbReference type="PROSITE" id="PS00028">
    <property type="entry name" value="ZINC_FINGER_C2H2_1"/>
    <property type="match status" value="4"/>
</dbReference>
<dbReference type="Pfam" id="PF00096">
    <property type="entry name" value="zf-C2H2"/>
    <property type="match status" value="3"/>
</dbReference>
<dbReference type="FunFam" id="3.30.160.60:FF:002343">
    <property type="entry name" value="Zinc finger protein 33A"/>
    <property type="match status" value="1"/>
</dbReference>
<organism evidence="8 10">
    <name type="scientific">Dactylonectria estremocensis</name>
    <dbReference type="NCBI Taxonomy" id="1079267"/>
    <lineage>
        <taxon>Eukaryota</taxon>
        <taxon>Fungi</taxon>
        <taxon>Dikarya</taxon>
        <taxon>Ascomycota</taxon>
        <taxon>Pezizomycotina</taxon>
        <taxon>Sordariomycetes</taxon>
        <taxon>Hypocreomycetidae</taxon>
        <taxon>Hypocreales</taxon>
        <taxon>Nectriaceae</taxon>
        <taxon>Dactylonectria</taxon>
    </lineage>
</organism>
<feature type="domain" description="C2H2-type" evidence="7">
    <location>
        <begin position="106"/>
        <end position="131"/>
    </location>
</feature>
<comment type="caution">
    <text evidence="8">The sequence shown here is derived from an EMBL/GenBank/DDBJ whole genome shotgun (WGS) entry which is preliminary data.</text>
</comment>
<dbReference type="EMBL" id="JAGMUU010000040">
    <property type="protein sequence ID" value="KAH7114959.1"/>
    <property type="molecule type" value="Genomic_DNA"/>
</dbReference>
<evidence type="ECO:0000256" key="1">
    <source>
        <dbReference type="ARBA" id="ARBA00022723"/>
    </source>
</evidence>
<dbReference type="AlphaFoldDB" id="A0A9P9D9A2"/>
<keyword evidence="1" id="KW-0479">Metal-binding</keyword>
<dbReference type="EMBL" id="JAGMUU010000040">
    <property type="protein sequence ID" value="KAH7114954.1"/>
    <property type="molecule type" value="Genomic_DNA"/>
</dbReference>
<dbReference type="Gene3D" id="3.30.160.60">
    <property type="entry name" value="Classic Zinc Finger"/>
    <property type="match status" value="4"/>
</dbReference>
<feature type="domain" description="C2H2-type" evidence="7">
    <location>
        <begin position="16"/>
        <end position="45"/>
    </location>
</feature>
<dbReference type="GO" id="GO:0000981">
    <property type="term" value="F:DNA-binding transcription factor activity, RNA polymerase II-specific"/>
    <property type="evidence" value="ECO:0007669"/>
    <property type="project" value="UniProtKB-ARBA"/>
</dbReference>
<accession>A0A9P9D9A2</accession>
<dbReference type="SUPFAM" id="SSF57667">
    <property type="entry name" value="beta-beta-alpha zinc fingers"/>
    <property type="match status" value="2"/>
</dbReference>
<protein>
    <recommendedName>
        <fullName evidence="7">C2H2-type domain-containing protein</fullName>
    </recommendedName>
</protein>
<keyword evidence="2" id="KW-0677">Repeat</keyword>
<proteinExistence type="predicted"/>
<feature type="domain" description="C2H2-type" evidence="7">
    <location>
        <begin position="76"/>
        <end position="105"/>
    </location>
</feature>
<reference evidence="8" key="1">
    <citation type="journal article" date="2021" name="Nat. Commun.">
        <title>Genetic determinants of endophytism in the Arabidopsis root mycobiome.</title>
        <authorList>
            <person name="Mesny F."/>
            <person name="Miyauchi S."/>
            <person name="Thiergart T."/>
            <person name="Pickel B."/>
            <person name="Atanasova L."/>
            <person name="Karlsson M."/>
            <person name="Huettel B."/>
            <person name="Barry K.W."/>
            <person name="Haridas S."/>
            <person name="Chen C."/>
            <person name="Bauer D."/>
            <person name="Andreopoulos W."/>
            <person name="Pangilinan J."/>
            <person name="LaButti K."/>
            <person name="Riley R."/>
            <person name="Lipzen A."/>
            <person name="Clum A."/>
            <person name="Drula E."/>
            <person name="Henrissat B."/>
            <person name="Kohler A."/>
            <person name="Grigoriev I.V."/>
            <person name="Martin F.M."/>
            <person name="Hacquard S."/>
        </authorList>
    </citation>
    <scope>NUCLEOTIDE SEQUENCE</scope>
    <source>
        <strain evidence="8">MPI-CAGE-AT-0021</strain>
    </source>
</reference>
<feature type="region of interest" description="Disordered" evidence="6">
    <location>
        <begin position="128"/>
        <end position="169"/>
    </location>
</feature>
<dbReference type="SMART" id="SM00355">
    <property type="entry name" value="ZnF_C2H2"/>
    <property type="match status" value="4"/>
</dbReference>
<sequence>MELLELVENEPTARPFQCDWQSCTKSFNRKSDLQRHYRIHTNERPYHCSTPGCGKRFIQRSALTVHIRKHTGEKPHQCRHIGCGKCFSDSSSLARHRRLHTGKRPYKCGHNGCLKSFCRKTTMVKHQRRSHQQGLNPNDILDDYLSDSDSDESPPTPRTSAMTWSPQDMIPVNSMPQGSLHRASSFPEFGQQMHAYPLQHQEYIGRHAIPSSVPPEFHAQAVAEQQTSMHMLHRPASTPRPAYYVTDQSNPGIAKMSTNPIQHQYQLAQPQVDRSSLEMLYPPSGIATSIQSSPRTFSAASVQSPLMQDGFYAHQQQHPPSYTLQAASPVDAHHSMPSYTQSIHQAMKPVASQAQQNQTPTTENYHQPAAQSQEEHWPQYQPPTELTTIGQLPVYGTGVYDLCGPKIEFDDPTMQLPSSRLESL</sequence>